<accession>A0A919J5U6</accession>
<evidence type="ECO:0000313" key="5">
    <source>
        <dbReference type="Proteomes" id="UP000598174"/>
    </source>
</evidence>
<evidence type="ECO:0000259" key="3">
    <source>
        <dbReference type="Pfam" id="PF12697"/>
    </source>
</evidence>
<dbReference type="Pfam" id="PF12697">
    <property type="entry name" value="Abhydrolase_6"/>
    <property type="match status" value="1"/>
</dbReference>
<dbReference type="InterPro" id="IPR029058">
    <property type="entry name" value="AB_hydrolase_fold"/>
</dbReference>
<dbReference type="EMBL" id="BOMM01000052">
    <property type="protein sequence ID" value="GIE14144.1"/>
    <property type="molecule type" value="Genomic_DNA"/>
</dbReference>
<dbReference type="PANTHER" id="PTHR43798:SF31">
    <property type="entry name" value="AB HYDROLASE SUPERFAMILY PROTEIN YCLE"/>
    <property type="match status" value="1"/>
</dbReference>
<evidence type="ECO:0000313" key="4">
    <source>
        <dbReference type="EMBL" id="GIE14144.1"/>
    </source>
</evidence>
<evidence type="ECO:0000256" key="1">
    <source>
        <dbReference type="ARBA" id="ARBA00022801"/>
    </source>
</evidence>
<dbReference type="Gene3D" id="3.40.50.1820">
    <property type="entry name" value="alpha/beta hydrolase"/>
    <property type="match status" value="1"/>
</dbReference>
<evidence type="ECO:0000256" key="2">
    <source>
        <dbReference type="SAM" id="SignalP"/>
    </source>
</evidence>
<gene>
    <name evidence="4" type="ORF">Afe05nite_59840</name>
</gene>
<sequence>MQSNPTRAATRVSQEPRTRLFMPLAVAVALILAGLALAAPAAHAQPPSVARPGCVRHDLAVTLTTSPGAPQYRLAGWLCRPARTTTTVQLLMPGLTYTHRYWTGPDERSNYTAAALDSGDAVYLVDRIGTGASDRPPADEVTTTTEATVTHQVIGALRNGTVGRFTRVTGVGHSFGSVIWMAEAATYQDVDALVLTGLLHDIRPDEMNRFVTDLYPAAADTKFASSAPPDGYLTTRPGSRPGYFLDPNTAVRGAASWDEQTKTTATSGELTFTPDDELTYSRAITVPVLVVMGATDALFCGTGQPCTTPADICQRERTAFPNGTPLAAVTVPVTGHSINLHRTAALAFTAITAWLHHLRSAPATPPVSSCRA</sequence>
<protein>
    <submittedName>
        <fullName evidence="4">Alpha/beta hydrolase</fullName>
    </submittedName>
</protein>
<dbReference type="PANTHER" id="PTHR43798">
    <property type="entry name" value="MONOACYLGLYCEROL LIPASE"/>
    <property type="match status" value="1"/>
</dbReference>
<dbReference type="AlphaFoldDB" id="A0A919J5U6"/>
<keyword evidence="5" id="KW-1185">Reference proteome</keyword>
<dbReference type="GO" id="GO:0016787">
    <property type="term" value="F:hydrolase activity"/>
    <property type="evidence" value="ECO:0007669"/>
    <property type="project" value="UniProtKB-KW"/>
</dbReference>
<feature type="domain" description="AB hydrolase-1" evidence="3">
    <location>
        <begin position="90"/>
        <end position="347"/>
    </location>
</feature>
<dbReference type="InterPro" id="IPR000073">
    <property type="entry name" value="AB_hydrolase_1"/>
</dbReference>
<feature type="chain" id="PRO_5037596519" evidence="2">
    <location>
        <begin position="45"/>
        <end position="372"/>
    </location>
</feature>
<dbReference type="GO" id="GO:0016020">
    <property type="term" value="C:membrane"/>
    <property type="evidence" value="ECO:0007669"/>
    <property type="project" value="TreeGrafter"/>
</dbReference>
<reference evidence="4" key="1">
    <citation type="submission" date="2021-01" db="EMBL/GenBank/DDBJ databases">
        <title>Whole genome shotgun sequence of Actinoplanes ferrugineus NBRC 15555.</title>
        <authorList>
            <person name="Komaki H."/>
            <person name="Tamura T."/>
        </authorList>
    </citation>
    <scope>NUCLEOTIDE SEQUENCE</scope>
    <source>
        <strain evidence="4">NBRC 15555</strain>
    </source>
</reference>
<dbReference type="SUPFAM" id="SSF53474">
    <property type="entry name" value="alpha/beta-Hydrolases"/>
    <property type="match status" value="1"/>
</dbReference>
<name>A0A919J5U6_9ACTN</name>
<dbReference type="InterPro" id="IPR050266">
    <property type="entry name" value="AB_hydrolase_sf"/>
</dbReference>
<organism evidence="4 5">
    <name type="scientific">Paractinoplanes ferrugineus</name>
    <dbReference type="NCBI Taxonomy" id="113564"/>
    <lineage>
        <taxon>Bacteria</taxon>
        <taxon>Bacillati</taxon>
        <taxon>Actinomycetota</taxon>
        <taxon>Actinomycetes</taxon>
        <taxon>Micromonosporales</taxon>
        <taxon>Micromonosporaceae</taxon>
        <taxon>Paractinoplanes</taxon>
    </lineage>
</organism>
<keyword evidence="1 4" id="KW-0378">Hydrolase</keyword>
<proteinExistence type="predicted"/>
<feature type="signal peptide" evidence="2">
    <location>
        <begin position="1"/>
        <end position="44"/>
    </location>
</feature>
<dbReference type="Proteomes" id="UP000598174">
    <property type="component" value="Unassembled WGS sequence"/>
</dbReference>
<comment type="caution">
    <text evidence="4">The sequence shown here is derived from an EMBL/GenBank/DDBJ whole genome shotgun (WGS) entry which is preliminary data.</text>
</comment>
<keyword evidence="2" id="KW-0732">Signal</keyword>
<dbReference type="RefSeq" id="WP_203820563.1">
    <property type="nucleotide sequence ID" value="NZ_BAAABP010000015.1"/>
</dbReference>